<dbReference type="Proteomes" id="UP000293345">
    <property type="component" value="Unassembled WGS sequence"/>
</dbReference>
<evidence type="ECO:0000256" key="4">
    <source>
        <dbReference type="ARBA" id="ARBA00022598"/>
    </source>
</evidence>
<evidence type="ECO:0000256" key="9">
    <source>
        <dbReference type="ARBA" id="ARBA00030592"/>
    </source>
</evidence>
<evidence type="ECO:0000313" key="13">
    <source>
        <dbReference type="EMBL" id="RXZ54338.1"/>
    </source>
</evidence>
<dbReference type="EMBL" id="SDPW01000001">
    <property type="protein sequence ID" value="RXZ55016.1"/>
    <property type="molecule type" value="Genomic_DNA"/>
</dbReference>
<dbReference type="SUPFAM" id="SSF53623">
    <property type="entry name" value="MurD-like peptide ligases, catalytic domain"/>
    <property type="match status" value="1"/>
</dbReference>
<sequence length="474" mass="50409">MIALCDAHLIDCGLLVISDSFEAGDFDPIAYINTPYWQASRLGLDRIRELLERLGRPQDSLRFVHVAGTNGKGSTCSYIASILQAAGYTTGLFTSPFIERFEERIRVNGLDISYEALTRVTLEVRKHAEAMAAECDDHPTEFELMTAVALQYFAESKCDIVVLEVGLGGRLDSTNVIDVPEVAVIARIGLDHTNLLGNTTAEIAGEKAGIIKPGCAVVSWPQDAEAMAVVDEAVRGCGGTVSCPEFSSLSVGEIVHVEEADAAAGQPSVLRFFTYKGVAYTTSLLGSYQPKNAALALEAVFALRSRGWNISDDAVRSGVAAARWAGRFEVLPRVSGRPLIVVDGGHNPQGAQALADSLADVFPGKKVVLFSGVMADKNHAAMLATVLPYACAFVAVTPDNPRALPAPEYAAEAKRVVADLADGAELPVYAACDYDDGAKRAGEYAGTDGIICAFGSLYSIHQTKEAFRAAGLIE</sequence>
<protein>
    <recommendedName>
        <fullName evidence="3">tetrahydrofolate synthase</fullName>
        <ecNumber evidence="3">6.3.2.17</ecNumber>
    </recommendedName>
    <alternativeName>
        <fullName evidence="9">Tetrahydrofolylpolyglutamate synthase</fullName>
    </alternativeName>
</protein>
<evidence type="ECO:0000256" key="6">
    <source>
        <dbReference type="ARBA" id="ARBA00022741"/>
    </source>
</evidence>
<feature type="domain" description="Mur ligase C-terminal" evidence="11">
    <location>
        <begin position="326"/>
        <end position="456"/>
    </location>
</feature>
<dbReference type="Pfam" id="PF02875">
    <property type="entry name" value="Mur_ligase_C"/>
    <property type="match status" value="1"/>
</dbReference>
<evidence type="ECO:0000256" key="1">
    <source>
        <dbReference type="ARBA" id="ARBA00001946"/>
    </source>
</evidence>
<evidence type="ECO:0000256" key="3">
    <source>
        <dbReference type="ARBA" id="ARBA00013025"/>
    </source>
</evidence>
<organism evidence="14 15">
    <name type="scientific">Senegalimassilia faecalis</name>
    <dbReference type="NCBI Taxonomy" id="2509433"/>
    <lineage>
        <taxon>Bacteria</taxon>
        <taxon>Bacillati</taxon>
        <taxon>Actinomycetota</taxon>
        <taxon>Coriobacteriia</taxon>
        <taxon>Coriobacteriales</taxon>
        <taxon>Coriobacteriaceae</taxon>
        <taxon>Senegalimassilia</taxon>
    </lineage>
</organism>
<comment type="similarity">
    <text evidence="2">Belongs to the folylpolyglutamate synthase family.</text>
</comment>
<dbReference type="PROSITE" id="PS01011">
    <property type="entry name" value="FOLYLPOLYGLU_SYNT_1"/>
    <property type="match status" value="1"/>
</dbReference>
<keyword evidence="4" id="KW-0436">Ligase</keyword>
<dbReference type="RefSeq" id="WP_129424610.1">
    <property type="nucleotide sequence ID" value="NZ_SDPW01000001.1"/>
</dbReference>
<keyword evidence="5" id="KW-0479">Metal-binding</keyword>
<dbReference type="GO" id="GO:0004326">
    <property type="term" value="F:tetrahydrofolylpolyglutamate synthase activity"/>
    <property type="evidence" value="ECO:0007669"/>
    <property type="project" value="UniProtKB-EC"/>
</dbReference>
<dbReference type="InterPro" id="IPR036615">
    <property type="entry name" value="Mur_ligase_C_dom_sf"/>
</dbReference>
<accession>A0A4Q2K164</accession>
<evidence type="ECO:0000313" key="14">
    <source>
        <dbReference type="EMBL" id="RXZ55016.1"/>
    </source>
</evidence>
<comment type="caution">
    <text evidence="14">The sequence shown here is derived from an EMBL/GenBank/DDBJ whole genome shotgun (WGS) entry which is preliminary data.</text>
</comment>
<dbReference type="PANTHER" id="PTHR11136:SF0">
    <property type="entry name" value="DIHYDROFOLATE SYNTHETASE-RELATED"/>
    <property type="match status" value="1"/>
</dbReference>
<keyword evidence="6" id="KW-0547">Nucleotide-binding</keyword>
<dbReference type="PROSITE" id="PS01012">
    <property type="entry name" value="FOLYLPOLYGLU_SYNT_2"/>
    <property type="match status" value="1"/>
</dbReference>
<evidence type="ECO:0000256" key="7">
    <source>
        <dbReference type="ARBA" id="ARBA00022840"/>
    </source>
</evidence>
<dbReference type="AlphaFoldDB" id="A0A4Q2K164"/>
<dbReference type="EC" id="6.3.2.17" evidence="3"/>
<evidence type="ECO:0000256" key="8">
    <source>
        <dbReference type="ARBA" id="ARBA00022842"/>
    </source>
</evidence>
<dbReference type="InterPro" id="IPR018109">
    <property type="entry name" value="Folylpolyglutamate_synth_CS"/>
</dbReference>
<dbReference type="GO" id="GO:0005524">
    <property type="term" value="F:ATP binding"/>
    <property type="evidence" value="ECO:0007669"/>
    <property type="project" value="UniProtKB-KW"/>
</dbReference>
<evidence type="ECO:0000256" key="5">
    <source>
        <dbReference type="ARBA" id="ARBA00022723"/>
    </source>
</evidence>
<keyword evidence="8" id="KW-0460">Magnesium</keyword>
<dbReference type="Gene3D" id="3.90.190.20">
    <property type="entry name" value="Mur ligase, C-terminal domain"/>
    <property type="match status" value="1"/>
</dbReference>
<dbReference type="GO" id="GO:0005737">
    <property type="term" value="C:cytoplasm"/>
    <property type="evidence" value="ECO:0007669"/>
    <property type="project" value="TreeGrafter"/>
</dbReference>
<dbReference type="Pfam" id="PF08245">
    <property type="entry name" value="Mur_ligase_M"/>
    <property type="match status" value="1"/>
</dbReference>
<evidence type="ECO:0000259" key="12">
    <source>
        <dbReference type="Pfam" id="PF08245"/>
    </source>
</evidence>
<dbReference type="SUPFAM" id="SSF53244">
    <property type="entry name" value="MurD-like peptide ligases, peptide-binding domain"/>
    <property type="match status" value="1"/>
</dbReference>
<dbReference type="InterPro" id="IPR036565">
    <property type="entry name" value="Mur-like_cat_sf"/>
</dbReference>
<evidence type="ECO:0000256" key="10">
    <source>
        <dbReference type="ARBA" id="ARBA00047493"/>
    </source>
</evidence>
<dbReference type="NCBIfam" id="TIGR01499">
    <property type="entry name" value="folC"/>
    <property type="match status" value="1"/>
</dbReference>
<dbReference type="PIRSF" id="PIRSF001563">
    <property type="entry name" value="Folylpolyglu_synth"/>
    <property type="match status" value="1"/>
</dbReference>
<dbReference type="OrthoDB" id="9809356at2"/>
<dbReference type="GO" id="GO:0008841">
    <property type="term" value="F:dihydrofolate synthase activity"/>
    <property type="evidence" value="ECO:0007669"/>
    <property type="project" value="TreeGrafter"/>
</dbReference>
<feature type="domain" description="Mur ligase central" evidence="12">
    <location>
        <begin position="66"/>
        <end position="299"/>
    </location>
</feature>
<keyword evidence="15" id="KW-1185">Reference proteome</keyword>
<dbReference type="FunFam" id="3.40.1190.10:FF:000011">
    <property type="entry name" value="Folylpolyglutamate synthase/dihydrofolate synthase"/>
    <property type="match status" value="1"/>
</dbReference>
<proteinExistence type="inferred from homology"/>
<dbReference type="InterPro" id="IPR013221">
    <property type="entry name" value="Mur_ligase_cen"/>
</dbReference>
<evidence type="ECO:0000313" key="15">
    <source>
        <dbReference type="Proteomes" id="UP000293345"/>
    </source>
</evidence>
<gene>
    <name evidence="13" type="ORF">ET524_07500</name>
    <name evidence="14" type="ORF">ET524_11415</name>
</gene>
<evidence type="ECO:0000256" key="2">
    <source>
        <dbReference type="ARBA" id="ARBA00008276"/>
    </source>
</evidence>
<dbReference type="PANTHER" id="PTHR11136">
    <property type="entry name" value="FOLYLPOLYGLUTAMATE SYNTHASE-RELATED"/>
    <property type="match status" value="1"/>
</dbReference>
<dbReference type="InterPro" id="IPR004101">
    <property type="entry name" value="Mur_ligase_C"/>
</dbReference>
<evidence type="ECO:0000259" key="11">
    <source>
        <dbReference type="Pfam" id="PF02875"/>
    </source>
</evidence>
<name>A0A4Q2K164_9ACTN</name>
<dbReference type="InterPro" id="IPR001645">
    <property type="entry name" value="Folylpolyglutamate_synth"/>
</dbReference>
<keyword evidence="7" id="KW-0067">ATP-binding</keyword>
<dbReference type="Gene3D" id="3.40.1190.10">
    <property type="entry name" value="Mur-like, catalytic domain"/>
    <property type="match status" value="1"/>
</dbReference>
<dbReference type="EMBL" id="SDPW01000001">
    <property type="protein sequence ID" value="RXZ54338.1"/>
    <property type="molecule type" value="Genomic_DNA"/>
</dbReference>
<comment type="catalytic activity">
    <reaction evidence="10">
        <text>(6S)-5,6,7,8-tetrahydrofolyl-(gamma-L-Glu)(n) + L-glutamate + ATP = (6S)-5,6,7,8-tetrahydrofolyl-(gamma-L-Glu)(n+1) + ADP + phosphate + H(+)</text>
        <dbReference type="Rhea" id="RHEA:10580"/>
        <dbReference type="Rhea" id="RHEA-COMP:14738"/>
        <dbReference type="Rhea" id="RHEA-COMP:14740"/>
        <dbReference type="ChEBI" id="CHEBI:15378"/>
        <dbReference type="ChEBI" id="CHEBI:29985"/>
        <dbReference type="ChEBI" id="CHEBI:30616"/>
        <dbReference type="ChEBI" id="CHEBI:43474"/>
        <dbReference type="ChEBI" id="CHEBI:141005"/>
        <dbReference type="ChEBI" id="CHEBI:456216"/>
        <dbReference type="EC" id="6.3.2.17"/>
    </reaction>
</comment>
<dbReference type="GO" id="GO:0046872">
    <property type="term" value="F:metal ion binding"/>
    <property type="evidence" value="ECO:0007669"/>
    <property type="project" value="UniProtKB-KW"/>
</dbReference>
<reference evidence="14 15" key="1">
    <citation type="submission" date="2019-01" db="EMBL/GenBank/DDBJ databases">
        <title>Senegalimassilia sp. nov. KGMB04484 isolated human feces.</title>
        <authorList>
            <person name="Han K.-I."/>
            <person name="Kim J.-S."/>
            <person name="Lee K.C."/>
            <person name="Suh M.K."/>
            <person name="Eom M.K."/>
            <person name="Lee J.H."/>
            <person name="Park S.-H."/>
            <person name="Kang S.W."/>
            <person name="Park J.-E."/>
            <person name="Oh B.S."/>
            <person name="Yu S.Y."/>
            <person name="Choi S.-H."/>
            <person name="Lee D.H."/>
            <person name="Yoon H."/>
            <person name="Kim B.-Y."/>
            <person name="Lee J.H."/>
            <person name="Lee J.-S."/>
        </authorList>
    </citation>
    <scope>NUCLEOTIDE SEQUENCE [LARGE SCALE GENOMIC DNA]</scope>
    <source>
        <strain evidence="14 15">KGMB04484</strain>
    </source>
</reference>
<comment type="cofactor">
    <cofactor evidence="1">
        <name>Mg(2+)</name>
        <dbReference type="ChEBI" id="CHEBI:18420"/>
    </cofactor>
</comment>